<protein>
    <recommendedName>
        <fullName evidence="2">MADF domain-containing protein</fullName>
    </recommendedName>
</protein>
<dbReference type="Proteomes" id="UP001153737">
    <property type="component" value="Chromosome 1"/>
</dbReference>
<dbReference type="AlphaFoldDB" id="A0A9P0GPA6"/>
<dbReference type="SMART" id="SM00595">
    <property type="entry name" value="MADF"/>
    <property type="match status" value="1"/>
</dbReference>
<feature type="domain" description="MADF" evidence="2">
    <location>
        <begin position="49"/>
        <end position="140"/>
    </location>
</feature>
<evidence type="ECO:0000256" key="1">
    <source>
        <dbReference type="SAM" id="MobiDB-lite"/>
    </source>
</evidence>
<dbReference type="InterPro" id="IPR006578">
    <property type="entry name" value="MADF-dom"/>
</dbReference>
<keyword evidence="4" id="KW-1185">Reference proteome</keyword>
<name>A0A9P0GPA6_PHACE</name>
<feature type="compositionally biased region" description="Polar residues" evidence="1">
    <location>
        <begin position="181"/>
        <end position="190"/>
    </location>
</feature>
<reference evidence="3" key="1">
    <citation type="submission" date="2022-01" db="EMBL/GenBank/DDBJ databases">
        <authorList>
            <person name="King R."/>
        </authorList>
    </citation>
    <scope>NUCLEOTIDE SEQUENCE</scope>
</reference>
<dbReference type="PANTHER" id="PTHR12243">
    <property type="entry name" value="MADF DOMAIN TRANSCRIPTION FACTOR"/>
    <property type="match status" value="1"/>
</dbReference>
<dbReference type="OrthoDB" id="6159213at2759"/>
<evidence type="ECO:0000259" key="2">
    <source>
        <dbReference type="PROSITE" id="PS51029"/>
    </source>
</evidence>
<sequence>MYECEEVECAECGAVFPVEDYQYHMCDTPAANHQEIATRQIPEEINVAKLAEAVQARPALWDHTLPLKERGKDIREKMWREVYEEIDRMIPLDIIEKKWKNLKDTFLKHLKTYKPSGGGVDEKKKWKHFECMYFLANVNSNRKTFGNFEMVETEVDLSAPSTSKTPDLLTPKTSKIESKTVINSPDITTSRNKRQRKRDQSDQLLMEILQQPAPTSHAAPAISPALMAVQEVLNKMPQRIRMEAEIDFLNRVYQLYAEHS</sequence>
<reference evidence="3" key="2">
    <citation type="submission" date="2022-10" db="EMBL/GenBank/DDBJ databases">
        <authorList>
            <consortium name="ENA_rothamsted_submissions"/>
            <consortium name="culmorum"/>
            <person name="King R."/>
        </authorList>
    </citation>
    <scope>NUCLEOTIDE SEQUENCE</scope>
</reference>
<organism evidence="3 4">
    <name type="scientific">Phaedon cochleariae</name>
    <name type="common">Mustard beetle</name>
    <dbReference type="NCBI Taxonomy" id="80249"/>
    <lineage>
        <taxon>Eukaryota</taxon>
        <taxon>Metazoa</taxon>
        <taxon>Ecdysozoa</taxon>
        <taxon>Arthropoda</taxon>
        <taxon>Hexapoda</taxon>
        <taxon>Insecta</taxon>
        <taxon>Pterygota</taxon>
        <taxon>Neoptera</taxon>
        <taxon>Endopterygota</taxon>
        <taxon>Coleoptera</taxon>
        <taxon>Polyphaga</taxon>
        <taxon>Cucujiformia</taxon>
        <taxon>Chrysomeloidea</taxon>
        <taxon>Chrysomelidae</taxon>
        <taxon>Chrysomelinae</taxon>
        <taxon>Chrysomelini</taxon>
        <taxon>Phaedon</taxon>
    </lineage>
</organism>
<dbReference type="PANTHER" id="PTHR12243:SF67">
    <property type="entry name" value="COREPRESSOR OF PANGOLIN, ISOFORM A-RELATED"/>
    <property type="match status" value="1"/>
</dbReference>
<dbReference type="InterPro" id="IPR039353">
    <property type="entry name" value="TF_Adf1"/>
</dbReference>
<accession>A0A9P0GPA6</accession>
<gene>
    <name evidence="3" type="ORF">PHAECO_LOCUS954</name>
</gene>
<dbReference type="GO" id="GO:0006357">
    <property type="term" value="P:regulation of transcription by RNA polymerase II"/>
    <property type="evidence" value="ECO:0007669"/>
    <property type="project" value="TreeGrafter"/>
</dbReference>
<dbReference type="Pfam" id="PF10545">
    <property type="entry name" value="MADF_DNA_bdg"/>
    <property type="match status" value="1"/>
</dbReference>
<evidence type="ECO:0000313" key="3">
    <source>
        <dbReference type="EMBL" id="CAH1116407.1"/>
    </source>
</evidence>
<proteinExistence type="predicted"/>
<evidence type="ECO:0000313" key="4">
    <source>
        <dbReference type="Proteomes" id="UP001153737"/>
    </source>
</evidence>
<dbReference type="PROSITE" id="PS51029">
    <property type="entry name" value="MADF"/>
    <property type="match status" value="1"/>
</dbReference>
<dbReference type="EMBL" id="OU896707">
    <property type="protein sequence ID" value="CAH1116407.1"/>
    <property type="molecule type" value="Genomic_DNA"/>
</dbReference>
<feature type="region of interest" description="Disordered" evidence="1">
    <location>
        <begin position="181"/>
        <end position="200"/>
    </location>
</feature>
<dbReference type="GO" id="GO:0005667">
    <property type="term" value="C:transcription regulator complex"/>
    <property type="evidence" value="ECO:0007669"/>
    <property type="project" value="TreeGrafter"/>
</dbReference>
<dbReference type="GO" id="GO:0005634">
    <property type="term" value="C:nucleus"/>
    <property type="evidence" value="ECO:0007669"/>
    <property type="project" value="TreeGrafter"/>
</dbReference>